<feature type="region of interest" description="Disordered" evidence="1">
    <location>
        <begin position="43"/>
        <end position="65"/>
    </location>
</feature>
<dbReference type="EMBL" id="CP028339">
    <property type="protein sequence ID" value="AVR87522.1"/>
    <property type="molecule type" value="Genomic_DNA"/>
</dbReference>
<feature type="compositionally biased region" description="Basic and acidic residues" evidence="1">
    <location>
        <begin position="43"/>
        <end position="60"/>
    </location>
</feature>
<organism evidence="2 3">
    <name type="scientific">Thauera aromatica K172</name>
    <dbReference type="NCBI Taxonomy" id="44139"/>
    <lineage>
        <taxon>Bacteria</taxon>
        <taxon>Pseudomonadati</taxon>
        <taxon>Pseudomonadota</taxon>
        <taxon>Betaproteobacteria</taxon>
        <taxon>Rhodocyclales</taxon>
        <taxon>Zoogloeaceae</taxon>
        <taxon>Thauera</taxon>
    </lineage>
</organism>
<evidence type="ECO:0000313" key="3">
    <source>
        <dbReference type="Proteomes" id="UP000241885"/>
    </source>
</evidence>
<dbReference type="RefSeq" id="WP_107219934.1">
    <property type="nucleotide sequence ID" value="NZ_CP028339.1"/>
</dbReference>
<protein>
    <submittedName>
        <fullName evidence="2">Uncharacterized protein</fullName>
    </submittedName>
</protein>
<keyword evidence="3" id="KW-1185">Reference proteome</keyword>
<evidence type="ECO:0000313" key="2">
    <source>
        <dbReference type="EMBL" id="AVR87522.1"/>
    </source>
</evidence>
<dbReference type="KEGG" id="tak:Tharo_0579"/>
<proteinExistence type="predicted"/>
<dbReference type="AlphaFoldDB" id="A0A2R4BJV2"/>
<accession>A0A2R4BJV2</accession>
<dbReference type="Proteomes" id="UP000241885">
    <property type="component" value="Chromosome"/>
</dbReference>
<evidence type="ECO:0000256" key="1">
    <source>
        <dbReference type="SAM" id="MobiDB-lite"/>
    </source>
</evidence>
<sequence length="249" mass="27821">MIDRCGVDAHELMVLAIRVFEFGKRVEPFFLEQLIEMRLSDDDGRIGSEVDPGGDDRQADSEIDPDENDAKIDELLSPDLYADSQGWAWMAYTALSKTDLPKSKLMFGLQLCEFPSASQILDALGVYWFFEAARLSNAGDGRALDVLFESSGAFELARVADANDEAEEWTRGDHAYARHLLGKHAASARHAEDYETAERIQAWYVENHHHYRSMDAAADAVTGLEPVAFRTARKHIGAAAKKLRSARKE</sequence>
<name>A0A2R4BJV2_THAAR</name>
<gene>
    <name evidence="2" type="ORF">Tharo_0579</name>
</gene>
<dbReference type="OrthoDB" id="10019145at2"/>
<reference evidence="2 3" key="1">
    <citation type="submission" date="2018-03" db="EMBL/GenBank/DDBJ databases">
        <title>Complete genome sequence of Thauera aromatica, a model organism for studying aromatic compound degradation under denitrifying conditions.</title>
        <authorList>
            <person name="Lo H.-Y."/>
            <person name="Goris T."/>
            <person name="Boll M."/>
            <person name="Mueller J.A."/>
        </authorList>
    </citation>
    <scope>NUCLEOTIDE SEQUENCE [LARGE SCALE GENOMIC DNA]</scope>
    <source>
        <strain evidence="2 3">K172</strain>
    </source>
</reference>